<dbReference type="Gene3D" id="3.40.50.300">
    <property type="entry name" value="P-loop containing nucleotide triphosphate hydrolases"/>
    <property type="match status" value="1"/>
</dbReference>
<evidence type="ECO:0008006" key="3">
    <source>
        <dbReference type="Google" id="ProtNLM"/>
    </source>
</evidence>
<name>A0A4V2UJX8_9GAMM</name>
<organism evidence="1 2">
    <name type="scientific">Reinekea marinisedimentorum</name>
    <dbReference type="NCBI Taxonomy" id="230495"/>
    <lineage>
        <taxon>Bacteria</taxon>
        <taxon>Pseudomonadati</taxon>
        <taxon>Pseudomonadota</taxon>
        <taxon>Gammaproteobacteria</taxon>
        <taxon>Oceanospirillales</taxon>
        <taxon>Saccharospirillaceae</taxon>
        <taxon>Reinekea</taxon>
    </lineage>
</organism>
<evidence type="ECO:0000313" key="2">
    <source>
        <dbReference type="Proteomes" id="UP000295793"/>
    </source>
</evidence>
<evidence type="ECO:0000313" key="1">
    <source>
        <dbReference type="EMBL" id="TCS41949.1"/>
    </source>
</evidence>
<keyword evidence="2" id="KW-1185">Reference proteome</keyword>
<dbReference type="SUPFAM" id="SSF52540">
    <property type="entry name" value="P-loop containing nucleoside triphosphate hydrolases"/>
    <property type="match status" value="1"/>
</dbReference>
<comment type="caution">
    <text evidence="1">The sequence shown here is derived from an EMBL/GenBank/DDBJ whole genome shotgun (WGS) entry which is preliminary data.</text>
</comment>
<dbReference type="AlphaFoldDB" id="A0A4V2UJX8"/>
<gene>
    <name evidence="1" type="ORF">BCF53_10453</name>
</gene>
<accession>A0A4V2UJX8</accession>
<reference evidence="1 2" key="1">
    <citation type="submission" date="2019-03" db="EMBL/GenBank/DDBJ databases">
        <title>Genomic Encyclopedia of Archaeal and Bacterial Type Strains, Phase II (KMG-II): from individual species to whole genera.</title>
        <authorList>
            <person name="Goeker M."/>
        </authorList>
    </citation>
    <scope>NUCLEOTIDE SEQUENCE [LARGE SCALE GENOMIC DNA]</scope>
    <source>
        <strain evidence="1 2">DSM 15388</strain>
    </source>
</reference>
<proteinExistence type="predicted"/>
<protein>
    <recommendedName>
        <fullName evidence="3">Sulfotransferase family protein</fullName>
    </recommendedName>
</protein>
<sequence>MPSSFEEFKRLLDESVGLIEASSVSSLKPNESENIGVPDNIETIVDTNSLLVRCEQACQKHSSRKPTIRIIHHLACSGGTLISKCMSAMPNVFLLSEVHPYSDLALGREKPKYSPSDIVSLSKYASVPNQKTLAKKIFKQSIDAVFEHVHESGGHLVLRDHTHSDFNVSEKLPQKSVVSQILSESYDVKSILTIRNPIDAYASLVKNNWVHFSPKSFEEYCRRFLVLVSQFSDDEIFLYEDFTAKPHNEMMKMTEKLNLPYDESFDILYPIFRVTGDSGRSSNIIGPRSRRQLDEAYQNEIKMSESFPKISAKFGFN</sequence>
<dbReference type="Proteomes" id="UP000295793">
    <property type="component" value="Unassembled WGS sequence"/>
</dbReference>
<dbReference type="EMBL" id="SLZR01000004">
    <property type="protein sequence ID" value="TCS41949.1"/>
    <property type="molecule type" value="Genomic_DNA"/>
</dbReference>
<dbReference type="InterPro" id="IPR027417">
    <property type="entry name" value="P-loop_NTPase"/>
</dbReference>